<dbReference type="AlphaFoldDB" id="A0A6M4HAE3"/>
<sequence length="174" mass="18952">MPRNIEIKARVIDPAATERRARAIATEGPTDLVQDDTFFAAAHGRLKLREFADGRGELIHYTRADDAGPKASDYVLTPVPDPAGLRESLARAVGVIGRVRKRRRLYIVDRTRVHLDAVEGLGDFIELEVVLAEGETLEAGHAVAESLMASLGIERAQLLQGAYLDLLANKGSTK</sequence>
<dbReference type="PANTHER" id="PTHR21028">
    <property type="entry name" value="SI:CH211-156B7.4"/>
    <property type="match status" value="1"/>
</dbReference>
<dbReference type="InParanoid" id="A0A6M4HAE3"/>
<gene>
    <name evidence="2" type="ORF">DSM104440_02183</name>
</gene>
<dbReference type="SUPFAM" id="SSF55154">
    <property type="entry name" value="CYTH-like phosphatases"/>
    <property type="match status" value="1"/>
</dbReference>
<dbReference type="RefSeq" id="WP_171162572.1">
    <property type="nucleotide sequence ID" value="NZ_CP053073.1"/>
</dbReference>
<name>A0A6M4HAE3_9PROT</name>
<dbReference type="Gene3D" id="2.40.320.10">
    <property type="entry name" value="Hypothetical Protein Pfu-838710-001"/>
    <property type="match status" value="1"/>
</dbReference>
<dbReference type="InterPro" id="IPR008173">
    <property type="entry name" value="Adenylyl_cyclase_CyaB"/>
</dbReference>
<dbReference type="Pfam" id="PF01928">
    <property type="entry name" value="CYTH"/>
    <property type="match status" value="1"/>
</dbReference>
<dbReference type="PANTHER" id="PTHR21028:SF2">
    <property type="entry name" value="CYTH DOMAIN-CONTAINING PROTEIN"/>
    <property type="match status" value="1"/>
</dbReference>
<dbReference type="EMBL" id="CP053073">
    <property type="protein sequence ID" value="QJR15364.1"/>
    <property type="molecule type" value="Genomic_DNA"/>
</dbReference>
<protein>
    <recommendedName>
        <fullName evidence="1">CYTH domain-containing protein</fullName>
    </recommendedName>
</protein>
<dbReference type="Proteomes" id="UP000503096">
    <property type="component" value="Chromosome"/>
</dbReference>
<feature type="domain" description="CYTH" evidence="1">
    <location>
        <begin position="2"/>
        <end position="169"/>
    </location>
</feature>
<dbReference type="KEGG" id="upl:DSM104440_02183"/>
<organism evidence="2 3">
    <name type="scientific">Usitatibacter palustris</name>
    <dbReference type="NCBI Taxonomy" id="2732487"/>
    <lineage>
        <taxon>Bacteria</taxon>
        <taxon>Pseudomonadati</taxon>
        <taxon>Pseudomonadota</taxon>
        <taxon>Betaproteobacteria</taxon>
        <taxon>Nitrosomonadales</taxon>
        <taxon>Usitatibacteraceae</taxon>
        <taxon>Usitatibacter</taxon>
    </lineage>
</organism>
<dbReference type="SMART" id="SM01118">
    <property type="entry name" value="CYTH"/>
    <property type="match status" value="1"/>
</dbReference>
<reference evidence="2 3" key="1">
    <citation type="submission" date="2020-04" db="EMBL/GenBank/DDBJ databases">
        <title>Usitatibacter rugosus gen. nov., sp. nov. and Usitatibacter palustris sp. nov., novel members of Usitatibacteraceae fam. nov. within the order Nitrosomonadales isolated from soil.</title>
        <authorList>
            <person name="Huber K.J."/>
            <person name="Neumann-Schaal M."/>
            <person name="Geppert A."/>
            <person name="Luckner M."/>
            <person name="Wanner G."/>
            <person name="Overmann J."/>
        </authorList>
    </citation>
    <scope>NUCLEOTIDE SEQUENCE [LARGE SCALE GENOMIC DNA]</scope>
    <source>
        <strain evidence="2 3">Swamp67</strain>
    </source>
</reference>
<keyword evidence="3" id="KW-1185">Reference proteome</keyword>
<evidence type="ECO:0000313" key="2">
    <source>
        <dbReference type="EMBL" id="QJR15364.1"/>
    </source>
</evidence>
<evidence type="ECO:0000313" key="3">
    <source>
        <dbReference type="Proteomes" id="UP000503096"/>
    </source>
</evidence>
<accession>A0A6M4HAE3</accession>
<dbReference type="InterPro" id="IPR033469">
    <property type="entry name" value="CYTH-like_dom_sf"/>
</dbReference>
<dbReference type="CDD" id="cd07890">
    <property type="entry name" value="CYTH-like_AC_IV-like"/>
    <property type="match status" value="1"/>
</dbReference>
<dbReference type="InterPro" id="IPR023577">
    <property type="entry name" value="CYTH_domain"/>
</dbReference>
<dbReference type="PROSITE" id="PS51707">
    <property type="entry name" value="CYTH"/>
    <property type="match status" value="1"/>
</dbReference>
<proteinExistence type="predicted"/>
<evidence type="ECO:0000259" key="1">
    <source>
        <dbReference type="PROSITE" id="PS51707"/>
    </source>
</evidence>